<evidence type="ECO:0000256" key="2">
    <source>
        <dbReference type="SAM" id="MobiDB-lite"/>
    </source>
</evidence>
<gene>
    <name evidence="4" type="ORF">G2W53_036623</name>
</gene>
<accession>A0A834SW88</accession>
<dbReference type="EMBL" id="JAAIUW010000011">
    <property type="protein sequence ID" value="KAF7809880.1"/>
    <property type="molecule type" value="Genomic_DNA"/>
</dbReference>
<dbReference type="PROSITE" id="PS50157">
    <property type="entry name" value="ZINC_FINGER_C2H2_2"/>
    <property type="match status" value="1"/>
</dbReference>
<name>A0A834SW88_9FABA</name>
<feature type="domain" description="C2H2-type" evidence="3">
    <location>
        <begin position="188"/>
        <end position="215"/>
    </location>
</feature>
<evidence type="ECO:0000313" key="4">
    <source>
        <dbReference type="EMBL" id="KAF7809880.1"/>
    </source>
</evidence>
<evidence type="ECO:0000259" key="3">
    <source>
        <dbReference type="PROSITE" id="PS50157"/>
    </source>
</evidence>
<feature type="region of interest" description="Disordered" evidence="2">
    <location>
        <begin position="20"/>
        <end position="45"/>
    </location>
</feature>
<keyword evidence="1" id="KW-0479">Metal-binding</keyword>
<sequence>MAWRSGSLSRSLFSAARSIPSRSSAPSLPRLRRPSSSSSPLRSNLLDARRPFNAVPRTMGQLGCTQSLLPLHSVVASARLTSHVSVESRACCELSQGCSMGAYNCRMGLNPLLTGGIGTKEEQEEASVSISMKQQEVEGGSSETENIGSEWLSLGLKGSSEMGQSQFQSQSQASSKPFQNHHHHHKVFSCNFCMRKFYSSQALGGHQNAHKRERGEARRYQSHRVMMMMMASRSPLGVQPHSLVHKASREEGSAMVARFSDVNSGFHQIGYRTPFVVEEEEEQALDMTWPGSFRVDLPKQESDINNKIDLDLRL</sequence>
<dbReference type="InterPro" id="IPR013087">
    <property type="entry name" value="Znf_C2H2_type"/>
</dbReference>
<keyword evidence="1" id="KW-0863">Zinc-finger</keyword>
<proteinExistence type="predicted"/>
<dbReference type="Gene3D" id="3.30.160.60">
    <property type="entry name" value="Classic Zinc Finger"/>
    <property type="match status" value="1"/>
</dbReference>
<keyword evidence="1" id="KW-0862">Zinc</keyword>
<reference evidence="4" key="1">
    <citation type="submission" date="2020-09" db="EMBL/GenBank/DDBJ databases">
        <title>Genome-Enabled Discovery of Anthraquinone Biosynthesis in Senna tora.</title>
        <authorList>
            <person name="Kang S.-H."/>
            <person name="Pandey R.P."/>
            <person name="Lee C.-M."/>
            <person name="Sim J.-S."/>
            <person name="Jeong J.-T."/>
            <person name="Choi B.-S."/>
            <person name="Jung M."/>
            <person name="Ginzburg D."/>
            <person name="Zhao K."/>
            <person name="Won S.Y."/>
            <person name="Oh T.-J."/>
            <person name="Yu Y."/>
            <person name="Kim N.-H."/>
            <person name="Lee O.R."/>
            <person name="Lee T.-H."/>
            <person name="Bashyal P."/>
            <person name="Kim T.-S."/>
            <person name="Lee W.-H."/>
            <person name="Kawkins C."/>
            <person name="Kim C.-K."/>
            <person name="Kim J.S."/>
            <person name="Ahn B.O."/>
            <person name="Rhee S.Y."/>
            <person name="Sohng J.K."/>
        </authorList>
    </citation>
    <scope>NUCLEOTIDE SEQUENCE</scope>
    <source>
        <tissue evidence="4">Leaf</tissue>
    </source>
</reference>
<protein>
    <submittedName>
        <fullName evidence="4">Zinc finger protein 7-like</fullName>
    </submittedName>
</protein>
<dbReference type="PROSITE" id="PS00028">
    <property type="entry name" value="ZINC_FINGER_C2H2_1"/>
    <property type="match status" value="1"/>
</dbReference>
<evidence type="ECO:0000313" key="5">
    <source>
        <dbReference type="Proteomes" id="UP000634136"/>
    </source>
</evidence>
<dbReference type="AlphaFoldDB" id="A0A834SW88"/>
<dbReference type="PANTHER" id="PTHR47593:SF9">
    <property type="entry name" value="C2H2-TYPE DOMAIN-CONTAINING PROTEIN"/>
    <property type="match status" value="1"/>
</dbReference>
<keyword evidence="5" id="KW-1185">Reference proteome</keyword>
<dbReference type="Proteomes" id="UP000634136">
    <property type="component" value="Unassembled WGS sequence"/>
</dbReference>
<evidence type="ECO:0000256" key="1">
    <source>
        <dbReference type="PROSITE-ProRule" id="PRU00042"/>
    </source>
</evidence>
<comment type="caution">
    <text evidence="4">The sequence shown here is derived from an EMBL/GenBank/DDBJ whole genome shotgun (WGS) entry which is preliminary data.</text>
</comment>
<dbReference type="InterPro" id="IPR053266">
    <property type="entry name" value="Zinc_finger_protein_7"/>
</dbReference>
<dbReference type="OrthoDB" id="1933825at2759"/>
<dbReference type="PANTHER" id="PTHR47593">
    <property type="entry name" value="ZINC FINGER PROTEIN 4-LIKE"/>
    <property type="match status" value="1"/>
</dbReference>
<organism evidence="4 5">
    <name type="scientific">Senna tora</name>
    <dbReference type="NCBI Taxonomy" id="362788"/>
    <lineage>
        <taxon>Eukaryota</taxon>
        <taxon>Viridiplantae</taxon>
        <taxon>Streptophyta</taxon>
        <taxon>Embryophyta</taxon>
        <taxon>Tracheophyta</taxon>
        <taxon>Spermatophyta</taxon>
        <taxon>Magnoliopsida</taxon>
        <taxon>eudicotyledons</taxon>
        <taxon>Gunneridae</taxon>
        <taxon>Pentapetalae</taxon>
        <taxon>rosids</taxon>
        <taxon>fabids</taxon>
        <taxon>Fabales</taxon>
        <taxon>Fabaceae</taxon>
        <taxon>Caesalpinioideae</taxon>
        <taxon>Cassia clade</taxon>
        <taxon>Senna</taxon>
    </lineage>
</organism>
<dbReference type="GO" id="GO:0008270">
    <property type="term" value="F:zinc ion binding"/>
    <property type="evidence" value="ECO:0007669"/>
    <property type="project" value="UniProtKB-KW"/>
</dbReference>
<feature type="compositionally biased region" description="Low complexity" evidence="2">
    <location>
        <begin position="20"/>
        <end position="43"/>
    </location>
</feature>